<feature type="transmembrane region" description="Helical" evidence="1">
    <location>
        <begin position="147"/>
        <end position="166"/>
    </location>
</feature>
<evidence type="ECO:0000259" key="2">
    <source>
        <dbReference type="Pfam" id="PF01757"/>
    </source>
</evidence>
<feature type="transmembrane region" description="Helical" evidence="1">
    <location>
        <begin position="12"/>
        <end position="31"/>
    </location>
</feature>
<dbReference type="PANTHER" id="PTHR23028:SF53">
    <property type="entry name" value="ACYL_TRANSF_3 DOMAIN-CONTAINING PROTEIN"/>
    <property type="match status" value="1"/>
</dbReference>
<feature type="transmembrane region" description="Helical" evidence="1">
    <location>
        <begin position="291"/>
        <end position="314"/>
    </location>
</feature>
<keyword evidence="4" id="KW-1185">Reference proteome</keyword>
<accession>A0A212TNF1</accession>
<keyword evidence="3" id="KW-0808">Transferase</keyword>
<dbReference type="GO" id="GO:0009103">
    <property type="term" value="P:lipopolysaccharide biosynthetic process"/>
    <property type="evidence" value="ECO:0007669"/>
    <property type="project" value="TreeGrafter"/>
</dbReference>
<dbReference type="Pfam" id="PF01757">
    <property type="entry name" value="Acyl_transf_3"/>
    <property type="match status" value="1"/>
</dbReference>
<dbReference type="GO" id="GO:0016747">
    <property type="term" value="F:acyltransferase activity, transferring groups other than amino-acyl groups"/>
    <property type="evidence" value="ECO:0007669"/>
    <property type="project" value="InterPro"/>
</dbReference>
<feature type="domain" description="Acyltransferase 3" evidence="2">
    <location>
        <begin position="11"/>
        <end position="342"/>
    </location>
</feature>
<dbReference type="InterPro" id="IPR002656">
    <property type="entry name" value="Acyl_transf_3_dom"/>
</dbReference>
<name>A0A212TNF1_9BACT</name>
<dbReference type="GO" id="GO:0016787">
    <property type="term" value="F:hydrolase activity"/>
    <property type="evidence" value="ECO:0007669"/>
    <property type="project" value="UniProtKB-KW"/>
</dbReference>
<dbReference type="PANTHER" id="PTHR23028">
    <property type="entry name" value="ACETYLTRANSFERASE"/>
    <property type="match status" value="1"/>
</dbReference>
<dbReference type="RefSeq" id="WP_088843188.1">
    <property type="nucleotide sequence ID" value="NZ_FYEW01000001.1"/>
</dbReference>
<proteinExistence type="predicted"/>
<feature type="transmembrane region" description="Helical" evidence="1">
    <location>
        <begin position="92"/>
        <end position="113"/>
    </location>
</feature>
<dbReference type="GO" id="GO:0016020">
    <property type="term" value="C:membrane"/>
    <property type="evidence" value="ECO:0007669"/>
    <property type="project" value="TreeGrafter"/>
</dbReference>
<keyword evidence="1" id="KW-0472">Membrane</keyword>
<evidence type="ECO:0000313" key="4">
    <source>
        <dbReference type="Proteomes" id="UP000198131"/>
    </source>
</evidence>
<evidence type="ECO:0000313" key="3">
    <source>
        <dbReference type="EMBL" id="SNC67361.1"/>
    </source>
</evidence>
<feature type="transmembrane region" description="Helical" evidence="1">
    <location>
        <begin position="259"/>
        <end position="279"/>
    </location>
</feature>
<feature type="transmembrane region" description="Helical" evidence="1">
    <location>
        <begin position="51"/>
        <end position="71"/>
    </location>
</feature>
<evidence type="ECO:0000256" key="1">
    <source>
        <dbReference type="SAM" id="Phobius"/>
    </source>
</evidence>
<keyword evidence="3" id="KW-0012">Acyltransferase</keyword>
<feature type="transmembrane region" description="Helical" evidence="1">
    <location>
        <begin position="173"/>
        <end position="190"/>
    </location>
</feature>
<feature type="transmembrane region" description="Helical" evidence="1">
    <location>
        <begin position="228"/>
        <end position="247"/>
    </location>
</feature>
<dbReference type="EMBL" id="FYEW01000001">
    <property type="protein sequence ID" value="SNC67361.1"/>
    <property type="molecule type" value="Genomic_DNA"/>
</dbReference>
<feature type="transmembrane region" description="Helical" evidence="1">
    <location>
        <begin position="196"/>
        <end position="216"/>
    </location>
</feature>
<dbReference type="InterPro" id="IPR050879">
    <property type="entry name" value="Acyltransferase_3"/>
</dbReference>
<keyword evidence="3" id="KW-0378">Hydrolase</keyword>
<dbReference type="Proteomes" id="UP000198131">
    <property type="component" value="Unassembled WGS sequence"/>
</dbReference>
<keyword evidence="1" id="KW-0812">Transmembrane</keyword>
<protein>
    <submittedName>
        <fullName evidence="3">Peptidoglycan/LPS O-acetylase OafA/YrhL, contains acyltransferase and SGNH-hydrolase domains</fullName>
    </submittedName>
</protein>
<reference evidence="4" key="1">
    <citation type="submission" date="2017-06" db="EMBL/GenBank/DDBJ databases">
        <authorList>
            <person name="Varghese N."/>
            <person name="Submissions S."/>
        </authorList>
    </citation>
    <scope>NUCLEOTIDE SEQUENCE [LARGE SCALE GENOMIC DNA]</scope>
    <source>
        <strain evidence="4">DSM 11116</strain>
    </source>
</reference>
<sequence length="367" mass="41611">MLASKQVTRHNYFLDLLRCLAASSVLIYHYTYRAYAADNLSPLPFLSLAPITKYGYLGVQLFFIVSGYVVLMSAESKTVRQFLISRISRLYPAFWIACTVTFLVKLLFLPGVVSQSARELLHVTPLEYIYNMTMFHELAGITQHVDGAYWTLSIEIVFYFLISLIIGYRLFAYLDYLIAAWLLYAIWPGLPHHGAPLPSLFFPGYAPFFAAGILFYQLHKPATSRKKLLRYGLLAFAFLASLKAGLGEAAGLSMHFKDTFSPIVVAVFITVIFGVFYSATRPNKLLLQYKWFATLGSLTYPLYLLHSDIGFIIFHRLGNESNKNTVLATTIIIMFALAWLLHRFVEKPLGKRLAKFTSELLSRVNSV</sequence>
<feature type="transmembrane region" description="Helical" evidence="1">
    <location>
        <begin position="326"/>
        <end position="345"/>
    </location>
</feature>
<keyword evidence="1" id="KW-1133">Transmembrane helix</keyword>
<dbReference type="OrthoDB" id="290051at2"/>
<dbReference type="AlphaFoldDB" id="A0A212TNF1"/>
<gene>
    <name evidence="3" type="ORF">SAMN06265337_1924</name>
</gene>
<organism evidence="3 4">
    <name type="scientific">Hymenobacter gelipurpurascens</name>
    <dbReference type="NCBI Taxonomy" id="89968"/>
    <lineage>
        <taxon>Bacteria</taxon>
        <taxon>Pseudomonadati</taxon>
        <taxon>Bacteroidota</taxon>
        <taxon>Cytophagia</taxon>
        <taxon>Cytophagales</taxon>
        <taxon>Hymenobacteraceae</taxon>
        <taxon>Hymenobacter</taxon>
    </lineage>
</organism>